<dbReference type="PROSITE" id="PS00154">
    <property type="entry name" value="ATPASE_E1_E2"/>
    <property type="match status" value="1"/>
</dbReference>
<evidence type="ECO:0000313" key="15">
    <source>
        <dbReference type="Proteomes" id="UP000664357"/>
    </source>
</evidence>
<dbReference type="RefSeq" id="WP_207702252.1">
    <property type="nucleotide sequence ID" value="NZ_JAFREL020000002.1"/>
</dbReference>
<proteinExistence type="inferred from homology"/>
<evidence type="ECO:0000256" key="7">
    <source>
        <dbReference type="ARBA" id="ARBA00022842"/>
    </source>
</evidence>
<dbReference type="SFLD" id="SFLDG00002">
    <property type="entry name" value="C1.7:_P-type_atpase_like"/>
    <property type="match status" value="1"/>
</dbReference>
<dbReference type="Gene3D" id="3.40.50.1000">
    <property type="entry name" value="HAD superfamily/HAD-like"/>
    <property type="match status" value="1"/>
</dbReference>
<feature type="transmembrane region" description="Helical" evidence="11">
    <location>
        <begin position="622"/>
        <end position="641"/>
    </location>
</feature>
<comment type="caution">
    <text evidence="14">The sequence shown here is derived from an EMBL/GenBank/DDBJ whole genome shotgun (WGS) entry which is preliminary data.</text>
</comment>
<accession>A0ABV0EUZ6</accession>
<dbReference type="Proteomes" id="UP000664357">
    <property type="component" value="Unassembled WGS sequence"/>
</dbReference>
<feature type="transmembrane region" description="Helical" evidence="11">
    <location>
        <begin position="96"/>
        <end position="129"/>
    </location>
</feature>
<dbReference type="InterPro" id="IPR051949">
    <property type="entry name" value="Cation_Transport_ATPase"/>
</dbReference>
<dbReference type="InterPro" id="IPR023299">
    <property type="entry name" value="ATPase_P-typ_cyto_dom_N"/>
</dbReference>
<dbReference type="InterPro" id="IPR018303">
    <property type="entry name" value="ATPase_P-typ_P_site"/>
</dbReference>
<dbReference type="InterPro" id="IPR027256">
    <property type="entry name" value="P-typ_ATPase_IB"/>
</dbReference>
<dbReference type="SFLD" id="SFLDF00027">
    <property type="entry name" value="p-type_atpase"/>
    <property type="match status" value="1"/>
</dbReference>
<dbReference type="Pfam" id="PF00702">
    <property type="entry name" value="Hydrolase"/>
    <property type="match status" value="1"/>
</dbReference>
<dbReference type="PANTHER" id="PTHR43079">
    <property type="entry name" value="PROBABLE CADMIUM/ZINC-TRANSPORTING ATPASE HMA1"/>
    <property type="match status" value="1"/>
</dbReference>
<evidence type="ECO:0000256" key="3">
    <source>
        <dbReference type="ARBA" id="ARBA00022692"/>
    </source>
</evidence>
<dbReference type="SUPFAM" id="SSF56784">
    <property type="entry name" value="HAD-like"/>
    <property type="match status" value="1"/>
</dbReference>
<dbReference type="InterPro" id="IPR044492">
    <property type="entry name" value="P_typ_ATPase_HD_dom"/>
</dbReference>
<evidence type="ECO:0000256" key="1">
    <source>
        <dbReference type="ARBA" id="ARBA00004141"/>
    </source>
</evidence>
<dbReference type="InterPro" id="IPR036412">
    <property type="entry name" value="HAD-like_sf"/>
</dbReference>
<evidence type="ECO:0000256" key="10">
    <source>
        <dbReference type="ARBA" id="ARBA00023136"/>
    </source>
</evidence>
<dbReference type="SFLD" id="SFLDS00003">
    <property type="entry name" value="Haloacid_Dehalogenase"/>
    <property type="match status" value="1"/>
</dbReference>
<evidence type="ECO:0000256" key="9">
    <source>
        <dbReference type="ARBA" id="ARBA00022989"/>
    </source>
</evidence>
<dbReference type="SUPFAM" id="SSF81653">
    <property type="entry name" value="Calcium ATPase, transduction domain A"/>
    <property type="match status" value="1"/>
</dbReference>
<evidence type="ECO:0000256" key="8">
    <source>
        <dbReference type="ARBA" id="ARBA00022967"/>
    </source>
</evidence>
<comment type="subcellular location">
    <subcellularLocation>
        <location evidence="11">Cell membrane</location>
    </subcellularLocation>
    <subcellularLocation>
        <location evidence="1">Membrane</location>
        <topology evidence="1">Multi-pass membrane protein</topology>
    </subcellularLocation>
</comment>
<sequence>MDKATINHHNHEKDHDHNHEHNHEHEHSHGGKFAIIMFFVGVAAFIGGFVLEGSNEQFANIAFLIAVVTAGYHIILEGVGDTIRNSAAAKKFQPNVHFLMALATVGAIAIGNFEEAAMLIVIFAGAHFLEEYVDGKSKREITNLLNMNPTEARILYADGSAKVVPVDQVKIGDTLQVLNGAQVPTDGIILSGTTAIDEASINGESMPKEKTVGDEVYGSTMNGSGTFTMEVTKDSSETVFAKILQMVNQSQKSLTKTATLIQRLEPKYVTIVLLLFPLVLLAGPYVFGWTWQMSLYRSMVYLISVSPCALAASAVPTTLATISNLSKKGVLVKGGAYLSKLQELKAISFDKTGTLTNGKPVVTDYAIANDLNEDEIIDLVVAMEKQSNHPLAAAIINKFTDRQEVAVTIENEVGRGLSAEYHNHSYRIGKPSSFANASFVYKTQAQELSAEGKTVVFVAKDEEVIGFIALMDVPNQYAKNAIAYFKEAGLHTTMITGDAKLTGEAVGKQIGVDEVIANVMPEDKASIVQEQQQKYGSTGMLGDGINDAPALVTADVGVAMGDGTDVAMDVADLVLMKNDLSKLVYAHQLSKKMTRITWQNILFSMFVVLFLVTLNFLGKMDITIGVILHEGSTIAVILNALRMLRTPKKYL</sequence>
<keyword evidence="7" id="KW-0460">Magnesium</keyword>
<feature type="transmembrane region" description="Helical" evidence="11">
    <location>
        <begin position="299"/>
        <end position="322"/>
    </location>
</feature>
<dbReference type="Gene3D" id="3.40.1110.10">
    <property type="entry name" value="Calcium-transporting ATPase, cytoplasmic domain N"/>
    <property type="match status" value="1"/>
</dbReference>
<name>A0ABV0EUZ6_9ENTE</name>
<dbReference type="Pfam" id="PF00122">
    <property type="entry name" value="E1-E2_ATPase"/>
    <property type="match status" value="1"/>
</dbReference>
<dbReference type="InterPro" id="IPR008250">
    <property type="entry name" value="ATPase_P-typ_transduc_dom_A_sf"/>
</dbReference>
<evidence type="ECO:0000256" key="6">
    <source>
        <dbReference type="ARBA" id="ARBA00022840"/>
    </source>
</evidence>
<evidence type="ECO:0000256" key="4">
    <source>
        <dbReference type="ARBA" id="ARBA00022723"/>
    </source>
</evidence>
<organism evidence="14 15">
    <name type="scientific">Candidatus Enterococcus ferrettii</name>
    <dbReference type="NCBI Taxonomy" id="2815324"/>
    <lineage>
        <taxon>Bacteria</taxon>
        <taxon>Bacillati</taxon>
        <taxon>Bacillota</taxon>
        <taxon>Bacilli</taxon>
        <taxon>Lactobacillales</taxon>
        <taxon>Enterococcaceae</taxon>
        <taxon>Enterococcus</taxon>
    </lineage>
</organism>
<feature type="transmembrane region" description="Helical" evidence="11">
    <location>
        <begin position="58"/>
        <end position="76"/>
    </location>
</feature>
<protein>
    <submittedName>
        <fullName evidence="14">Cd2+/Zn2+-exporting ATPase</fullName>
    </submittedName>
</protein>
<reference evidence="14 15" key="1">
    <citation type="submission" date="2024-02" db="EMBL/GenBank/DDBJ databases">
        <title>The Genome Sequence of Enterococcus sp. DIV0159.</title>
        <authorList>
            <person name="Earl A."/>
            <person name="Manson A."/>
            <person name="Gilmore M."/>
            <person name="Sanders J."/>
            <person name="Shea T."/>
            <person name="Howe W."/>
            <person name="Livny J."/>
            <person name="Cuomo C."/>
            <person name="Neafsey D."/>
            <person name="Birren B."/>
        </authorList>
    </citation>
    <scope>NUCLEOTIDE SEQUENCE [LARGE SCALE GENOMIC DNA]</scope>
    <source>
        <strain evidence="14 15">665A</strain>
    </source>
</reference>
<keyword evidence="8" id="KW-1278">Translocase</keyword>
<gene>
    <name evidence="14" type="ORF">JZO67_003102</name>
</gene>
<feature type="transmembrane region" description="Helical" evidence="11">
    <location>
        <begin position="33"/>
        <end position="51"/>
    </location>
</feature>
<evidence type="ECO:0000256" key="12">
    <source>
        <dbReference type="SAM" id="MobiDB-lite"/>
    </source>
</evidence>
<evidence type="ECO:0000256" key="2">
    <source>
        <dbReference type="ARBA" id="ARBA00006024"/>
    </source>
</evidence>
<feature type="domain" description="P-type ATPase A" evidence="13">
    <location>
        <begin position="147"/>
        <end position="247"/>
    </location>
</feature>
<comment type="similarity">
    <text evidence="2 11">Belongs to the cation transport ATPase (P-type) (TC 3.A.3) family. Type IB subfamily.</text>
</comment>
<dbReference type="Gene3D" id="2.70.150.10">
    <property type="entry name" value="Calcium-transporting ATPase, cytoplasmic transduction domain A"/>
    <property type="match status" value="1"/>
</dbReference>
<keyword evidence="11" id="KW-1003">Cell membrane</keyword>
<dbReference type="InterPro" id="IPR059000">
    <property type="entry name" value="ATPase_P-type_domA"/>
</dbReference>
<dbReference type="PANTHER" id="PTHR43079:SF1">
    <property type="entry name" value="CADMIUM_ZINC-TRANSPORTING ATPASE HMA1, CHLOROPLASTIC-RELATED"/>
    <property type="match status" value="1"/>
</dbReference>
<dbReference type="CDD" id="cd07551">
    <property type="entry name" value="P-type_ATPase_HM_ZosA_PfeT-like"/>
    <property type="match status" value="1"/>
</dbReference>
<dbReference type="InterPro" id="IPR023298">
    <property type="entry name" value="ATPase_P-typ_TM_dom_sf"/>
</dbReference>
<feature type="region of interest" description="Disordered" evidence="12">
    <location>
        <begin position="1"/>
        <end position="26"/>
    </location>
</feature>
<feature type="transmembrane region" description="Helical" evidence="11">
    <location>
        <begin position="596"/>
        <end position="616"/>
    </location>
</feature>
<dbReference type="InterPro" id="IPR023214">
    <property type="entry name" value="HAD_sf"/>
</dbReference>
<dbReference type="PRINTS" id="PR00119">
    <property type="entry name" value="CATATPASE"/>
</dbReference>
<keyword evidence="3 11" id="KW-0812">Transmembrane</keyword>
<keyword evidence="6 11" id="KW-0067">ATP-binding</keyword>
<evidence type="ECO:0000313" key="14">
    <source>
        <dbReference type="EMBL" id="MEO1771127.1"/>
    </source>
</evidence>
<dbReference type="NCBIfam" id="TIGR01525">
    <property type="entry name" value="ATPase-IB_hvy"/>
    <property type="match status" value="1"/>
</dbReference>
<keyword evidence="15" id="KW-1185">Reference proteome</keyword>
<keyword evidence="5 11" id="KW-0547">Nucleotide-binding</keyword>
<keyword evidence="4 11" id="KW-0479">Metal-binding</keyword>
<dbReference type="NCBIfam" id="TIGR01494">
    <property type="entry name" value="ATPase_P-type"/>
    <property type="match status" value="1"/>
</dbReference>
<evidence type="ECO:0000256" key="5">
    <source>
        <dbReference type="ARBA" id="ARBA00022741"/>
    </source>
</evidence>
<evidence type="ECO:0000256" key="11">
    <source>
        <dbReference type="RuleBase" id="RU362081"/>
    </source>
</evidence>
<keyword evidence="10 11" id="KW-0472">Membrane</keyword>
<dbReference type="SUPFAM" id="SSF81665">
    <property type="entry name" value="Calcium ATPase, transmembrane domain M"/>
    <property type="match status" value="1"/>
</dbReference>
<keyword evidence="9 11" id="KW-1133">Transmembrane helix</keyword>
<evidence type="ECO:0000259" key="13">
    <source>
        <dbReference type="Pfam" id="PF00122"/>
    </source>
</evidence>
<dbReference type="EMBL" id="JAFREL020000002">
    <property type="protein sequence ID" value="MEO1771127.1"/>
    <property type="molecule type" value="Genomic_DNA"/>
</dbReference>
<feature type="transmembrane region" description="Helical" evidence="11">
    <location>
        <begin position="268"/>
        <end position="287"/>
    </location>
</feature>
<dbReference type="InterPro" id="IPR001757">
    <property type="entry name" value="P_typ_ATPase"/>
</dbReference>